<dbReference type="EMBL" id="VOOR01000001">
    <property type="protein sequence ID" value="TXB70251.1"/>
    <property type="molecule type" value="Genomic_DNA"/>
</dbReference>
<dbReference type="AlphaFoldDB" id="A0A5C6S863"/>
<dbReference type="Pfam" id="PF02515">
    <property type="entry name" value="CoA_transf_3"/>
    <property type="match status" value="1"/>
</dbReference>
<dbReference type="InterPro" id="IPR003673">
    <property type="entry name" value="CoA-Trfase_fam_III"/>
</dbReference>
<dbReference type="SUPFAM" id="SSF89796">
    <property type="entry name" value="CoA-transferase family III (CaiB/BaiF)"/>
    <property type="match status" value="1"/>
</dbReference>
<dbReference type="InterPro" id="IPR023606">
    <property type="entry name" value="CoA-Trfase_III_dom_1_sf"/>
</dbReference>
<name>A0A5C6S863_9BACT</name>
<dbReference type="Proteomes" id="UP000321580">
    <property type="component" value="Unassembled WGS sequence"/>
</dbReference>
<comment type="caution">
    <text evidence="2">The sequence shown here is derived from an EMBL/GenBank/DDBJ whole genome shotgun (WGS) entry which is preliminary data.</text>
</comment>
<evidence type="ECO:0000313" key="2">
    <source>
        <dbReference type="EMBL" id="TXB70251.1"/>
    </source>
</evidence>
<proteinExistence type="predicted"/>
<reference evidence="2 3" key="1">
    <citation type="submission" date="2019-08" db="EMBL/GenBank/DDBJ databases">
        <title>Genome of Phaeodactylibacter luteus.</title>
        <authorList>
            <person name="Bowman J.P."/>
        </authorList>
    </citation>
    <scope>NUCLEOTIDE SEQUENCE [LARGE SCALE GENOMIC DNA]</scope>
    <source>
        <strain evidence="2 3">KCTC 42180</strain>
    </source>
</reference>
<evidence type="ECO:0000313" key="3">
    <source>
        <dbReference type="Proteomes" id="UP000321580"/>
    </source>
</evidence>
<evidence type="ECO:0000256" key="1">
    <source>
        <dbReference type="ARBA" id="ARBA00022679"/>
    </source>
</evidence>
<keyword evidence="1 2" id="KW-0808">Transferase</keyword>
<keyword evidence="3" id="KW-1185">Reference proteome</keyword>
<protein>
    <submittedName>
        <fullName evidence="2">CoA transferase</fullName>
    </submittedName>
</protein>
<dbReference type="GO" id="GO:0008410">
    <property type="term" value="F:CoA-transferase activity"/>
    <property type="evidence" value="ECO:0007669"/>
    <property type="project" value="TreeGrafter"/>
</dbReference>
<dbReference type="PANTHER" id="PTHR48207:SF3">
    <property type="entry name" value="SUCCINATE--HYDROXYMETHYLGLUTARATE COA-TRANSFERASE"/>
    <property type="match status" value="1"/>
</dbReference>
<dbReference type="OrthoDB" id="9797653at2"/>
<organism evidence="2 3">
    <name type="scientific">Phaeodactylibacter luteus</name>
    <dbReference type="NCBI Taxonomy" id="1564516"/>
    <lineage>
        <taxon>Bacteria</taxon>
        <taxon>Pseudomonadati</taxon>
        <taxon>Bacteroidota</taxon>
        <taxon>Saprospiria</taxon>
        <taxon>Saprospirales</taxon>
        <taxon>Haliscomenobacteraceae</taxon>
        <taxon>Phaeodactylibacter</taxon>
    </lineage>
</organism>
<dbReference type="PANTHER" id="PTHR48207">
    <property type="entry name" value="SUCCINATE--HYDROXYMETHYLGLUTARATE COA-TRANSFERASE"/>
    <property type="match status" value="1"/>
</dbReference>
<dbReference type="Gene3D" id="3.30.1540.10">
    <property type="entry name" value="formyl-coa transferase, domain 3"/>
    <property type="match status" value="1"/>
</dbReference>
<accession>A0A5C6S863</accession>
<sequence length="363" mass="39881">MDLTQFFSGLKVVELASVLAGPAVGMFFAELGAEVTKIENAATQGDVTRRWRLPGEDTQREYSAYYCSVNYRKQPIMLDLLSADGQEEALQLIREADIVLSNFKRASAQKLGMDYASLRQHRPGLIYAQLDAFGEEEALPAFDVVLQAEAGFLYMSGHPGQAPAKMPVALIDLLAAHQLKEGILLALLHRHRTGEGSFVSTSLLEAAVSSLANQATNWLMEGFIPEPMGSQHPNIAPYGDIFYTADQKPVVIAAGTEKQFQQLCLALELPHLITDGRFAQNAGRVVHRTALNALLAPAFLRHNRAPLLEQLHKAGVPVGSIRNMQEVFERPAAKALIREEKMPDGTLSRRASSLAFRITAEHR</sequence>
<dbReference type="RefSeq" id="WP_147165483.1">
    <property type="nucleotide sequence ID" value="NZ_VOOR01000001.1"/>
</dbReference>
<dbReference type="InterPro" id="IPR050483">
    <property type="entry name" value="CoA-transferase_III_domain"/>
</dbReference>
<dbReference type="Gene3D" id="3.40.50.10540">
    <property type="entry name" value="Crotonobetainyl-coa:carnitine coa-transferase, domain 1"/>
    <property type="match status" value="1"/>
</dbReference>
<gene>
    <name evidence="2" type="ORF">FRY97_00670</name>
</gene>
<dbReference type="InterPro" id="IPR044855">
    <property type="entry name" value="CoA-Trfase_III_dom3_sf"/>
</dbReference>